<evidence type="ECO:0000256" key="9">
    <source>
        <dbReference type="ARBA" id="ARBA00022777"/>
    </source>
</evidence>
<gene>
    <name evidence="17" type="ORF">V6E02_02915</name>
</gene>
<evidence type="ECO:0000256" key="8">
    <source>
        <dbReference type="ARBA" id="ARBA00022741"/>
    </source>
</evidence>
<dbReference type="PROSITE" id="PS50885">
    <property type="entry name" value="HAMP"/>
    <property type="match status" value="1"/>
</dbReference>
<dbReference type="PROSITE" id="PS50109">
    <property type="entry name" value="HIS_KIN"/>
    <property type="match status" value="1"/>
</dbReference>
<dbReference type="CDD" id="cd00082">
    <property type="entry name" value="HisKA"/>
    <property type="match status" value="1"/>
</dbReference>
<accession>A0ABV0ECC2</accession>
<dbReference type="Gene3D" id="1.10.287.130">
    <property type="match status" value="1"/>
</dbReference>
<dbReference type="InterPro" id="IPR036097">
    <property type="entry name" value="HisK_dim/P_sf"/>
</dbReference>
<dbReference type="InterPro" id="IPR006290">
    <property type="entry name" value="CztS_silS_copS"/>
</dbReference>
<evidence type="ECO:0000259" key="15">
    <source>
        <dbReference type="PROSITE" id="PS50109"/>
    </source>
</evidence>
<dbReference type="InterPro" id="IPR005467">
    <property type="entry name" value="His_kinase_dom"/>
</dbReference>
<keyword evidence="9 14" id="KW-0418">Kinase</keyword>
<dbReference type="Pfam" id="PF21085">
    <property type="entry name" value="CusS"/>
    <property type="match status" value="1"/>
</dbReference>
<dbReference type="InterPro" id="IPR003661">
    <property type="entry name" value="HisK_dim/P_dom"/>
</dbReference>
<keyword evidence="4 14" id="KW-0997">Cell inner membrane</keyword>
<protein>
    <recommendedName>
        <fullName evidence="14">Sensor protein</fullName>
        <ecNumber evidence="14">2.7.13.3</ecNumber>
    </recommendedName>
</protein>
<dbReference type="SUPFAM" id="SSF47384">
    <property type="entry name" value="Homodimeric domain of signal transducing histidine kinase"/>
    <property type="match status" value="1"/>
</dbReference>
<sequence length="470" mass="50967">MSRPLSITLRLTLSFALASFIILLGVGQLVTVAMERHFEALDATELDGKLELVRHALSLTHDGREAAALSRRLQDALVGHHALSVRVQAPDGQVLVSTGEARFPDALLKQALAAEHITPSLLAAWSQGARHFHGVVVAVPSTLPGQPPFRVGLALDMVEHQAFISALRRAIWLAVLLGTLVAALLAWFVAHRALAPVRSIAQLARSISAQHLDARLPAAEVPVELNDLAQSFNDMLARLGDAFRRLSEFSSDLAHELRTPISNLMTQTQVVLSRARSADDYRETLYSSLEEYQRLASMIDDMLFLAKADNGLIMPSRAPVDLAQEIASLFAFYEILAEERGVQLVCRGTGEVVGDRLMLRRALSNLLANAIHHTPRGGQVQVEMGLAPDGWVTVAVTNPGPPIPPDKLERIFDRFYRIDPARTRSGEGAGLGLAITRSIARAHGGDVRVRSGQTTCFELRLPAAAATATP</sequence>
<evidence type="ECO:0000256" key="5">
    <source>
        <dbReference type="ARBA" id="ARBA00022553"/>
    </source>
</evidence>
<evidence type="ECO:0000256" key="7">
    <source>
        <dbReference type="ARBA" id="ARBA00022692"/>
    </source>
</evidence>
<evidence type="ECO:0000256" key="10">
    <source>
        <dbReference type="ARBA" id="ARBA00022840"/>
    </source>
</evidence>
<dbReference type="GO" id="GO:0004673">
    <property type="term" value="F:protein histidine kinase activity"/>
    <property type="evidence" value="ECO:0007669"/>
    <property type="project" value="UniProtKB-EC"/>
</dbReference>
<keyword evidence="7 14" id="KW-0812">Transmembrane</keyword>
<reference evidence="17 18" key="1">
    <citation type="submission" date="2024-02" db="EMBL/GenBank/DDBJ databases">
        <title>New thermophilic sulfur-oxidizing bacteria from a hot springs of the Uzon caldera (Kamchatka, Russia).</title>
        <authorList>
            <person name="Dukat A.M."/>
            <person name="Elcheninov A.G."/>
            <person name="Frolov E.N."/>
        </authorList>
    </citation>
    <scope>NUCLEOTIDE SEQUENCE [LARGE SCALE GENOMIC DNA]</scope>
    <source>
        <strain evidence="17 18">AK1</strain>
    </source>
</reference>
<comment type="function">
    <text evidence="14">Member of a two-component regulatory system.</text>
</comment>
<feature type="domain" description="HAMP" evidence="16">
    <location>
        <begin position="191"/>
        <end position="244"/>
    </location>
</feature>
<dbReference type="SMART" id="SM00304">
    <property type="entry name" value="HAMP"/>
    <property type="match status" value="1"/>
</dbReference>
<dbReference type="InterPro" id="IPR003660">
    <property type="entry name" value="HAMP_dom"/>
</dbReference>
<dbReference type="PANTHER" id="PTHR45436:SF15">
    <property type="entry name" value="SENSOR HISTIDINE KINASE CUSS"/>
    <property type="match status" value="1"/>
</dbReference>
<evidence type="ECO:0000256" key="14">
    <source>
        <dbReference type="RuleBase" id="RU364088"/>
    </source>
</evidence>
<evidence type="ECO:0000256" key="3">
    <source>
        <dbReference type="ARBA" id="ARBA00022475"/>
    </source>
</evidence>
<evidence type="ECO:0000256" key="11">
    <source>
        <dbReference type="ARBA" id="ARBA00022989"/>
    </source>
</evidence>
<dbReference type="RefSeq" id="WP_347306953.1">
    <property type="nucleotide sequence ID" value="NZ_JBAJEX010000001.1"/>
</dbReference>
<feature type="transmembrane region" description="Helical" evidence="14">
    <location>
        <begin position="12"/>
        <end position="34"/>
    </location>
</feature>
<dbReference type="EMBL" id="JBAJEX010000001">
    <property type="protein sequence ID" value="MEO1766166.1"/>
    <property type="molecule type" value="Genomic_DNA"/>
</dbReference>
<dbReference type="SMART" id="SM00387">
    <property type="entry name" value="HATPase_c"/>
    <property type="match status" value="1"/>
</dbReference>
<dbReference type="CDD" id="cd06225">
    <property type="entry name" value="HAMP"/>
    <property type="match status" value="1"/>
</dbReference>
<evidence type="ECO:0000259" key="16">
    <source>
        <dbReference type="PROSITE" id="PS50885"/>
    </source>
</evidence>
<keyword evidence="13 14" id="KW-0472">Membrane</keyword>
<keyword evidence="6 14" id="KW-0808">Transferase</keyword>
<dbReference type="Pfam" id="PF00512">
    <property type="entry name" value="HisKA"/>
    <property type="match status" value="1"/>
</dbReference>
<evidence type="ECO:0000256" key="1">
    <source>
        <dbReference type="ARBA" id="ARBA00000085"/>
    </source>
</evidence>
<dbReference type="SUPFAM" id="SSF158472">
    <property type="entry name" value="HAMP domain-like"/>
    <property type="match status" value="1"/>
</dbReference>
<evidence type="ECO:0000256" key="12">
    <source>
        <dbReference type="ARBA" id="ARBA00023012"/>
    </source>
</evidence>
<proteinExistence type="predicted"/>
<dbReference type="InterPro" id="IPR004358">
    <property type="entry name" value="Sig_transdc_His_kin-like_C"/>
</dbReference>
<dbReference type="PANTHER" id="PTHR45436">
    <property type="entry name" value="SENSOR HISTIDINE KINASE YKOH"/>
    <property type="match status" value="1"/>
</dbReference>
<dbReference type="Pfam" id="PF00672">
    <property type="entry name" value="HAMP"/>
    <property type="match status" value="1"/>
</dbReference>
<evidence type="ECO:0000256" key="2">
    <source>
        <dbReference type="ARBA" id="ARBA00004429"/>
    </source>
</evidence>
<evidence type="ECO:0000313" key="18">
    <source>
        <dbReference type="Proteomes" id="UP001482231"/>
    </source>
</evidence>
<evidence type="ECO:0000313" key="17">
    <source>
        <dbReference type="EMBL" id="MEO1766166.1"/>
    </source>
</evidence>
<comment type="catalytic activity">
    <reaction evidence="1 14">
        <text>ATP + protein L-histidine = ADP + protein N-phospho-L-histidine.</text>
        <dbReference type="EC" id="2.7.13.3"/>
    </reaction>
</comment>
<dbReference type="Proteomes" id="UP001482231">
    <property type="component" value="Unassembled WGS sequence"/>
</dbReference>
<dbReference type="SUPFAM" id="SSF55874">
    <property type="entry name" value="ATPase domain of HSP90 chaperone/DNA topoisomerase II/histidine kinase"/>
    <property type="match status" value="1"/>
</dbReference>
<dbReference type="Gene3D" id="6.10.340.10">
    <property type="match status" value="1"/>
</dbReference>
<keyword evidence="12 14" id="KW-0902">Two-component regulatory system</keyword>
<feature type="domain" description="Histidine kinase" evidence="15">
    <location>
        <begin position="252"/>
        <end position="465"/>
    </location>
</feature>
<keyword evidence="5" id="KW-0597">Phosphoprotein</keyword>
<keyword evidence="10 14" id="KW-0067">ATP-binding</keyword>
<dbReference type="EC" id="2.7.13.3" evidence="14"/>
<dbReference type="Pfam" id="PF02518">
    <property type="entry name" value="HATPase_c"/>
    <property type="match status" value="1"/>
</dbReference>
<dbReference type="NCBIfam" id="TIGR01386">
    <property type="entry name" value="cztS_silS_copS"/>
    <property type="match status" value="1"/>
</dbReference>
<dbReference type="InterPro" id="IPR048590">
    <property type="entry name" value="CusS-like_sensor"/>
</dbReference>
<keyword evidence="18" id="KW-1185">Reference proteome</keyword>
<name>A0ABV0ECC2_9BURK</name>
<keyword evidence="3 14" id="KW-1003">Cell membrane</keyword>
<dbReference type="InterPro" id="IPR003594">
    <property type="entry name" value="HATPase_dom"/>
</dbReference>
<feature type="transmembrane region" description="Helical" evidence="14">
    <location>
        <begin position="170"/>
        <end position="190"/>
    </location>
</feature>
<dbReference type="Gene3D" id="3.30.565.10">
    <property type="entry name" value="Histidine kinase-like ATPase, C-terminal domain"/>
    <property type="match status" value="1"/>
</dbReference>
<keyword evidence="11 14" id="KW-1133">Transmembrane helix</keyword>
<evidence type="ECO:0000256" key="6">
    <source>
        <dbReference type="ARBA" id="ARBA00022679"/>
    </source>
</evidence>
<comment type="subcellular location">
    <subcellularLocation>
        <location evidence="2">Cell inner membrane</location>
        <topology evidence="2">Multi-pass membrane protein</topology>
    </subcellularLocation>
</comment>
<keyword evidence="8 14" id="KW-0547">Nucleotide-binding</keyword>
<dbReference type="SMART" id="SM00388">
    <property type="entry name" value="HisKA"/>
    <property type="match status" value="1"/>
</dbReference>
<evidence type="ECO:0000256" key="4">
    <source>
        <dbReference type="ARBA" id="ARBA00022519"/>
    </source>
</evidence>
<dbReference type="InterPro" id="IPR050428">
    <property type="entry name" value="TCS_sensor_his_kinase"/>
</dbReference>
<comment type="caution">
    <text evidence="17">The sequence shown here is derived from an EMBL/GenBank/DDBJ whole genome shotgun (WGS) entry which is preliminary data.</text>
</comment>
<organism evidence="17 18">
    <name type="scientific">Thiobacter aerophilum</name>
    <dbReference type="NCBI Taxonomy" id="3121275"/>
    <lineage>
        <taxon>Bacteria</taxon>
        <taxon>Pseudomonadati</taxon>
        <taxon>Pseudomonadota</taxon>
        <taxon>Betaproteobacteria</taxon>
        <taxon>Burkholderiales</taxon>
        <taxon>Thiobacteraceae</taxon>
        <taxon>Thiobacter</taxon>
    </lineage>
</organism>
<dbReference type="PRINTS" id="PR00344">
    <property type="entry name" value="BCTRLSENSOR"/>
</dbReference>
<evidence type="ECO:0000256" key="13">
    <source>
        <dbReference type="ARBA" id="ARBA00023136"/>
    </source>
</evidence>
<dbReference type="InterPro" id="IPR036890">
    <property type="entry name" value="HATPase_C_sf"/>
</dbReference>
<dbReference type="CDD" id="cd00075">
    <property type="entry name" value="HATPase"/>
    <property type="match status" value="1"/>
</dbReference>